<gene>
    <name evidence="2" type="ORF">AJ79_09555</name>
</gene>
<protein>
    <submittedName>
        <fullName evidence="2">Uncharacterized protein</fullName>
    </submittedName>
</protein>
<organism evidence="2 3">
    <name type="scientific">Helicocarpus griseus UAMH5409</name>
    <dbReference type="NCBI Taxonomy" id="1447875"/>
    <lineage>
        <taxon>Eukaryota</taxon>
        <taxon>Fungi</taxon>
        <taxon>Dikarya</taxon>
        <taxon>Ascomycota</taxon>
        <taxon>Pezizomycotina</taxon>
        <taxon>Eurotiomycetes</taxon>
        <taxon>Eurotiomycetidae</taxon>
        <taxon>Onygenales</taxon>
        <taxon>Ajellomycetaceae</taxon>
        <taxon>Helicocarpus</taxon>
    </lineage>
</organism>
<comment type="caution">
    <text evidence="2">The sequence shown here is derived from an EMBL/GenBank/DDBJ whole genome shotgun (WGS) entry which is preliminary data.</text>
</comment>
<keyword evidence="3" id="KW-1185">Reference proteome</keyword>
<accession>A0A2B7WJ63</accession>
<dbReference type="EMBL" id="PDNB01000277">
    <property type="protein sequence ID" value="PGG96537.1"/>
    <property type="molecule type" value="Genomic_DNA"/>
</dbReference>
<reference evidence="2 3" key="1">
    <citation type="submission" date="2017-10" db="EMBL/GenBank/DDBJ databases">
        <title>Comparative genomics in systemic dimorphic fungi from Ajellomycetaceae.</title>
        <authorList>
            <person name="Munoz J.F."/>
            <person name="Mcewen J.G."/>
            <person name="Clay O.K."/>
            <person name="Cuomo C.A."/>
        </authorList>
    </citation>
    <scope>NUCLEOTIDE SEQUENCE [LARGE SCALE GENOMIC DNA]</scope>
    <source>
        <strain evidence="2 3">UAMH5409</strain>
    </source>
</reference>
<dbReference type="OrthoDB" id="5346581at2759"/>
<evidence type="ECO:0000313" key="2">
    <source>
        <dbReference type="EMBL" id="PGG96537.1"/>
    </source>
</evidence>
<dbReference type="Proteomes" id="UP000223968">
    <property type="component" value="Unassembled WGS sequence"/>
</dbReference>
<evidence type="ECO:0000313" key="3">
    <source>
        <dbReference type="Proteomes" id="UP000223968"/>
    </source>
</evidence>
<evidence type="ECO:0000256" key="1">
    <source>
        <dbReference type="SAM" id="MobiDB-lite"/>
    </source>
</evidence>
<sequence>MSMIPIPAVRASPPPTTVLANLDPQHLGPLDALICSILALDVTENAFAQIIDGLPTRDSFRRNTGSIPILPAILERDHPTEDAVTMFRKFREEFTSTAQLMVASKAVQAYQNTLPLSNNFKLHLLEMAALIIHTLAITYYTTTHPDVDIYSTDPGSFQYPHYTVDLYRQLYVRVMRYPYGLADIVGYWAETQVFGGVVLFEHAHDECDSELLSAFIHPSEKAGSYVFQLSSSQLCLLRPLPFSIVQNADAPPTVHRNDLRARRIFRDEYSRIDPLGNRPSCITPLTDELKAGFDWARRQQEARARGEPYETSYYPPNRRR</sequence>
<dbReference type="AlphaFoldDB" id="A0A2B7WJ63"/>
<name>A0A2B7WJ63_9EURO</name>
<proteinExistence type="predicted"/>
<feature type="region of interest" description="Disordered" evidence="1">
    <location>
        <begin position="301"/>
        <end position="320"/>
    </location>
</feature>